<protein>
    <submittedName>
        <fullName evidence="1">Uncharacterized protein</fullName>
    </submittedName>
</protein>
<dbReference type="EMBL" id="REGN01012382">
    <property type="protein sequence ID" value="RMZ95531.1"/>
    <property type="molecule type" value="Genomic_DNA"/>
</dbReference>
<reference evidence="1 2" key="1">
    <citation type="journal article" date="2018" name="Sci. Rep.">
        <title>Genomic signatures of local adaptation to the degree of environmental predictability in rotifers.</title>
        <authorList>
            <person name="Franch-Gras L."/>
            <person name="Hahn C."/>
            <person name="Garcia-Roger E.M."/>
            <person name="Carmona M.J."/>
            <person name="Serra M."/>
            <person name="Gomez A."/>
        </authorList>
    </citation>
    <scope>NUCLEOTIDE SEQUENCE [LARGE SCALE GENOMIC DNA]</scope>
    <source>
        <strain evidence="1">HYR1</strain>
    </source>
</reference>
<accession>A0A3M7P8V9</accession>
<sequence>MTPSTIRIGSLHSISLTLLPNKTYLVKRKSVKSRADIVQIESVTDATMHNKVSVVARLALQRCCQR</sequence>
<evidence type="ECO:0000313" key="2">
    <source>
        <dbReference type="Proteomes" id="UP000276133"/>
    </source>
</evidence>
<comment type="caution">
    <text evidence="1">The sequence shown here is derived from an EMBL/GenBank/DDBJ whole genome shotgun (WGS) entry which is preliminary data.</text>
</comment>
<organism evidence="1 2">
    <name type="scientific">Brachionus plicatilis</name>
    <name type="common">Marine rotifer</name>
    <name type="synonym">Brachionus muelleri</name>
    <dbReference type="NCBI Taxonomy" id="10195"/>
    <lineage>
        <taxon>Eukaryota</taxon>
        <taxon>Metazoa</taxon>
        <taxon>Spiralia</taxon>
        <taxon>Gnathifera</taxon>
        <taxon>Rotifera</taxon>
        <taxon>Eurotatoria</taxon>
        <taxon>Monogononta</taxon>
        <taxon>Pseudotrocha</taxon>
        <taxon>Ploima</taxon>
        <taxon>Brachionidae</taxon>
        <taxon>Brachionus</taxon>
    </lineage>
</organism>
<name>A0A3M7P8V9_BRAPC</name>
<keyword evidence="2" id="KW-1185">Reference proteome</keyword>
<dbReference type="AlphaFoldDB" id="A0A3M7P8V9"/>
<proteinExistence type="predicted"/>
<gene>
    <name evidence="1" type="ORF">BpHYR1_028802</name>
</gene>
<evidence type="ECO:0000313" key="1">
    <source>
        <dbReference type="EMBL" id="RMZ95531.1"/>
    </source>
</evidence>
<dbReference type="Proteomes" id="UP000276133">
    <property type="component" value="Unassembled WGS sequence"/>
</dbReference>